<accession>A0A5E4R5X0</accession>
<evidence type="ECO:0000256" key="1">
    <source>
        <dbReference type="SAM" id="MobiDB-lite"/>
    </source>
</evidence>
<keyword evidence="4" id="KW-1185">Reference proteome</keyword>
<proteinExistence type="predicted"/>
<protein>
    <recommendedName>
        <fullName evidence="2">MADF domain-containing protein</fullName>
    </recommendedName>
</protein>
<dbReference type="EMBL" id="FZQP02006970">
    <property type="protein sequence ID" value="VVD05435.1"/>
    <property type="molecule type" value="Genomic_DNA"/>
</dbReference>
<sequence length="244" mass="27986">MVTADPTTSLSVVEDTISATDCKKRWKSLRDQYNKKKKADPLCSNWEYMNLLSFISDPVEKRDTPCTNDGQQSEEQSTDEEQSDDQFDELTVEKIPQNDPPNSAESSTQKRRATTRNPLEPIAKILAKRDAQRSILFEKMLSKVNEIKTPTQKFFESMADVVDKFPPNLQAEVRLKVCQVVTEIELKHQIQPSTEAHHFNHHMQQSLDEQTEIHLNNHVEVSMDPEVTHFVKMEPMPSDESNGC</sequence>
<feature type="compositionally biased region" description="Acidic residues" evidence="1">
    <location>
        <begin position="76"/>
        <end position="90"/>
    </location>
</feature>
<name>A0A5E4R5X0_9NEOP</name>
<dbReference type="AlphaFoldDB" id="A0A5E4R5X0"/>
<evidence type="ECO:0000313" key="3">
    <source>
        <dbReference type="EMBL" id="VVD05435.1"/>
    </source>
</evidence>
<evidence type="ECO:0000313" key="4">
    <source>
        <dbReference type="Proteomes" id="UP000324832"/>
    </source>
</evidence>
<organism evidence="3 4">
    <name type="scientific">Leptidea sinapis</name>
    <dbReference type="NCBI Taxonomy" id="189913"/>
    <lineage>
        <taxon>Eukaryota</taxon>
        <taxon>Metazoa</taxon>
        <taxon>Ecdysozoa</taxon>
        <taxon>Arthropoda</taxon>
        <taxon>Hexapoda</taxon>
        <taxon>Insecta</taxon>
        <taxon>Pterygota</taxon>
        <taxon>Neoptera</taxon>
        <taxon>Endopterygota</taxon>
        <taxon>Lepidoptera</taxon>
        <taxon>Glossata</taxon>
        <taxon>Ditrysia</taxon>
        <taxon>Papilionoidea</taxon>
        <taxon>Pieridae</taxon>
        <taxon>Dismorphiinae</taxon>
        <taxon>Leptidea</taxon>
    </lineage>
</organism>
<dbReference type="Pfam" id="PF10545">
    <property type="entry name" value="MADF_DNA_bdg"/>
    <property type="match status" value="1"/>
</dbReference>
<feature type="region of interest" description="Disordered" evidence="1">
    <location>
        <begin position="59"/>
        <end position="121"/>
    </location>
</feature>
<reference evidence="3 4" key="1">
    <citation type="submission" date="2017-07" db="EMBL/GenBank/DDBJ databases">
        <authorList>
            <person name="Talla V."/>
            <person name="Backstrom N."/>
        </authorList>
    </citation>
    <scope>NUCLEOTIDE SEQUENCE [LARGE SCALE GENOMIC DNA]</scope>
</reference>
<dbReference type="InterPro" id="IPR006578">
    <property type="entry name" value="MADF-dom"/>
</dbReference>
<evidence type="ECO:0000259" key="2">
    <source>
        <dbReference type="Pfam" id="PF10545"/>
    </source>
</evidence>
<feature type="domain" description="MADF" evidence="2">
    <location>
        <begin position="14"/>
        <end position="55"/>
    </location>
</feature>
<gene>
    <name evidence="3" type="ORF">LSINAPIS_LOCUS14974</name>
</gene>
<dbReference type="Proteomes" id="UP000324832">
    <property type="component" value="Unassembled WGS sequence"/>
</dbReference>